<reference evidence="1" key="2">
    <citation type="journal article" date="2023" name="Science">
        <title>Genomic signatures of disease resistance in endangered staghorn corals.</title>
        <authorList>
            <person name="Vollmer S.V."/>
            <person name="Selwyn J.D."/>
            <person name="Despard B.A."/>
            <person name="Roesel C.L."/>
        </authorList>
    </citation>
    <scope>NUCLEOTIDE SEQUENCE</scope>
    <source>
        <strain evidence="1">K2</strain>
    </source>
</reference>
<keyword evidence="2" id="KW-1185">Reference proteome</keyword>
<dbReference type="Proteomes" id="UP001249851">
    <property type="component" value="Unassembled WGS sequence"/>
</dbReference>
<sequence length="283" mass="31800">MEGARHQTRIKDSAKSVPIAKSFASVKETSLVAPTTLTNDSVMERTGEGWAVQSLSDLCTLSKKVAHAEILWALKCVSSHFSRNSNTGVNDLFKRMFSDSEIAATYSMSGSKFRYVTTFGLGPYFAKKLLYDVKQAPAHALLFNESQNEEMASKQLDVHVCYWSSENVRVESRDLTSSFIGHGSTDDILKHFEEATKDLDPVKTWNIGPNSTNCSRVRQLDVKTIRWLENLPVAGKSLTLLSSMREYCRQAELEKTAPKKHEGYQYAAKAVTLDKLRKAKHYF</sequence>
<dbReference type="PANTHER" id="PTHR37162">
    <property type="entry name" value="HAT FAMILY DIMERISATION DOMAINCONTAINING PROTEIN-RELATED"/>
    <property type="match status" value="1"/>
</dbReference>
<dbReference type="EMBL" id="JARQWQ010000057">
    <property type="protein sequence ID" value="KAK2556252.1"/>
    <property type="molecule type" value="Genomic_DNA"/>
</dbReference>
<gene>
    <name evidence="1" type="ORF">P5673_021873</name>
</gene>
<accession>A0AAD9Q7L1</accession>
<name>A0AAD9Q7L1_ACRCE</name>
<dbReference type="AlphaFoldDB" id="A0AAD9Q7L1"/>
<proteinExistence type="predicted"/>
<evidence type="ECO:0000313" key="2">
    <source>
        <dbReference type="Proteomes" id="UP001249851"/>
    </source>
</evidence>
<reference evidence="1" key="1">
    <citation type="journal article" date="2023" name="G3 (Bethesda)">
        <title>Whole genome assembly and annotation of the endangered Caribbean coral Acropora cervicornis.</title>
        <authorList>
            <person name="Selwyn J.D."/>
            <person name="Vollmer S.V."/>
        </authorList>
    </citation>
    <scope>NUCLEOTIDE SEQUENCE</scope>
    <source>
        <strain evidence="1">K2</strain>
    </source>
</reference>
<evidence type="ECO:0000313" key="1">
    <source>
        <dbReference type="EMBL" id="KAK2556252.1"/>
    </source>
</evidence>
<dbReference type="PANTHER" id="PTHR37162:SF11">
    <property type="match status" value="1"/>
</dbReference>
<protein>
    <submittedName>
        <fullName evidence="1">Uncharacterized protein</fullName>
    </submittedName>
</protein>
<comment type="caution">
    <text evidence="1">The sequence shown here is derived from an EMBL/GenBank/DDBJ whole genome shotgun (WGS) entry which is preliminary data.</text>
</comment>
<organism evidence="1 2">
    <name type="scientific">Acropora cervicornis</name>
    <name type="common">Staghorn coral</name>
    <dbReference type="NCBI Taxonomy" id="6130"/>
    <lineage>
        <taxon>Eukaryota</taxon>
        <taxon>Metazoa</taxon>
        <taxon>Cnidaria</taxon>
        <taxon>Anthozoa</taxon>
        <taxon>Hexacorallia</taxon>
        <taxon>Scleractinia</taxon>
        <taxon>Astrocoeniina</taxon>
        <taxon>Acroporidae</taxon>
        <taxon>Acropora</taxon>
    </lineage>
</organism>